<protein>
    <submittedName>
        <fullName evidence="1">Jg28021 protein</fullName>
    </submittedName>
</protein>
<keyword evidence="2" id="KW-1185">Reference proteome</keyword>
<dbReference type="Proteomes" id="UP000838756">
    <property type="component" value="Unassembled WGS sequence"/>
</dbReference>
<evidence type="ECO:0000313" key="1">
    <source>
        <dbReference type="EMBL" id="CAH2226738.1"/>
    </source>
</evidence>
<organism evidence="1 2">
    <name type="scientific">Pararge aegeria aegeria</name>
    <dbReference type="NCBI Taxonomy" id="348720"/>
    <lineage>
        <taxon>Eukaryota</taxon>
        <taxon>Metazoa</taxon>
        <taxon>Ecdysozoa</taxon>
        <taxon>Arthropoda</taxon>
        <taxon>Hexapoda</taxon>
        <taxon>Insecta</taxon>
        <taxon>Pterygota</taxon>
        <taxon>Neoptera</taxon>
        <taxon>Endopterygota</taxon>
        <taxon>Lepidoptera</taxon>
        <taxon>Glossata</taxon>
        <taxon>Ditrysia</taxon>
        <taxon>Papilionoidea</taxon>
        <taxon>Nymphalidae</taxon>
        <taxon>Satyrinae</taxon>
        <taxon>Satyrini</taxon>
        <taxon>Parargina</taxon>
        <taxon>Pararge</taxon>
    </lineage>
</organism>
<sequence>PSGGEVNFTSVWCRVNRARVDRRIIATVWPFYLLRSHLPLDADVSITSRTPVEEEGISAQQKERLPPLIQTVTGRGATTHLIAPGTTATTHALTFQYSDIDCPVTLKAVPLHYGVTESSVFEKPTPVTNIEEIIEALKEWPNTSTFETSSLSVCSDSTTGSEGRFYREEAGKKLSSCSFIIMLP</sequence>
<name>A0A8S4R2R2_9NEOP</name>
<feature type="non-terminal residue" evidence="1">
    <location>
        <position position="1"/>
    </location>
</feature>
<dbReference type="EMBL" id="CAKXAJ010021927">
    <property type="protein sequence ID" value="CAH2226738.1"/>
    <property type="molecule type" value="Genomic_DNA"/>
</dbReference>
<reference evidence="1" key="1">
    <citation type="submission" date="2022-03" db="EMBL/GenBank/DDBJ databases">
        <authorList>
            <person name="Lindestad O."/>
        </authorList>
    </citation>
    <scope>NUCLEOTIDE SEQUENCE</scope>
</reference>
<proteinExistence type="predicted"/>
<gene>
    <name evidence="1" type="primary">jg28021</name>
    <name evidence="1" type="ORF">PAEG_LOCUS7433</name>
</gene>
<dbReference type="OrthoDB" id="445152at2759"/>
<evidence type="ECO:0000313" key="2">
    <source>
        <dbReference type="Proteomes" id="UP000838756"/>
    </source>
</evidence>
<accession>A0A8S4R2R2</accession>
<dbReference type="AlphaFoldDB" id="A0A8S4R2R2"/>
<comment type="caution">
    <text evidence="1">The sequence shown here is derived from an EMBL/GenBank/DDBJ whole genome shotgun (WGS) entry which is preliminary data.</text>
</comment>